<protein>
    <recommendedName>
        <fullName evidence="3">Wadjet protein JetD C-terminal domain-containing protein</fullName>
    </recommendedName>
</protein>
<evidence type="ECO:0000313" key="1">
    <source>
        <dbReference type="EMBL" id="MCF5155024.1"/>
    </source>
</evidence>
<evidence type="ECO:0000313" key="2">
    <source>
        <dbReference type="Proteomes" id="UP000814074"/>
    </source>
</evidence>
<reference evidence="1 2" key="1">
    <citation type="submission" date="2019-11" db="EMBL/GenBank/DDBJ databases">
        <title>Epiphytic Pseudomonas syringae from cherry orchards.</title>
        <authorList>
            <person name="Hulin M.T."/>
        </authorList>
    </citation>
    <scope>NUCLEOTIDE SEQUENCE [LARGE SCALE GENOMIC DNA]</scope>
    <source>
        <strain evidence="1 2">PA-6-3B</strain>
    </source>
</reference>
<gene>
    <name evidence="1" type="ORF">GIW47_20715</name>
</gene>
<evidence type="ECO:0008006" key="3">
    <source>
        <dbReference type="Google" id="ProtNLM"/>
    </source>
</evidence>
<organism evidence="1 2">
    <name type="scientific">Pseudomonas lactis</name>
    <dbReference type="NCBI Taxonomy" id="1615674"/>
    <lineage>
        <taxon>Bacteria</taxon>
        <taxon>Pseudomonadati</taxon>
        <taxon>Pseudomonadota</taxon>
        <taxon>Gammaproteobacteria</taxon>
        <taxon>Pseudomonadales</taxon>
        <taxon>Pseudomonadaceae</taxon>
        <taxon>Pseudomonas</taxon>
    </lineage>
</organism>
<comment type="caution">
    <text evidence="1">The sequence shown here is derived from an EMBL/GenBank/DDBJ whole genome shotgun (WGS) entry which is preliminary data.</text>
</comment>
<dbReference type="RefSeq" id="WP_236269774.1">
    <property type="nucleotide sequence ID" value="NZ_WKDU01000026.1"/>
</dbReference>
<proteinExistence type="predicted"/>
<dbReference type="Proteomes" id="UP000814074">
    <property type="component" value="Unassembled WGS sequence"/>
</dbReference>
<dbReference type="EMBL" id="WKDU01000026">
    <property type="protein sequence ID" value="MCF5155024.1"/>
    <property type="molecule type" value="Genomic_DNA"/>
</dbReference>
<accession>A0ABS9FU27</accession>
<sequence>MNRSRELEILERLRKGPVPVRSWPKALEAVLDQLRVSGIVTVGRVPGRVSPHVIVQHSDSLGQRIARLQPPTDLDSCSVRGLNIINAGSSKRGGRLPSLMISCSAGEAVTWVDAQGNALQWESPSPAFLKLLWHDERRPEATPRPTGHVVLVENRDTLLHLPARLPAALSGALVAYYEGWLSDRLLALLVCWEGAKIWLLPDLDPVGLANARRIAEALPDAGMLVPLLSPEIVDQYGDETIWRENFALVPALLPWLERQDPPLRDLFALLKCKGRGVEQEYCLAVPSTVLEPVELRRGRSPD</sequence>
<name>A0ABS9FU27_9PSED</name>
<keyword evidence="2" id="KW-1185">Reference proteome</keyword>